<feature type="signal peptide" evidence="1">
    <location>
        <begin position="1"/>
        <end position="26"/>
    </location>
</feature>
<protein>
    <recommendedName>
        <fullName evidence="2">DUF8020 domain-containing protein</fullName>
    </recommendedName>
</protein>
<reference evidence="3 4" key="1">
    <citation type="submission" date="2020-05" db="EMBL/GenBank/DDBJ databases">
        <title>MicrobeNet Type strains.</title>
        <authorList>
            <person name="Nicholson A.C."/>
        </authorList>
    </citation>
    <scope>NUCLEOTIDE SEQUENCE [LARGE SCALE GENOMIC DNA]</scope>
    <source>
        <strain evidence="3 4">JCM 3224</strain>
    </source>
</reference>
<dbReference type="Pfam" id="PF26059">
    <property type="entry name" value="DUF8020"/>
    <property type="match status" value="1"/>
</dbReference>
<proteinExistence type="predicted"/>
<name>A0A849C967_9NOCA</name>
<dbReference type="EMBL" id="JABELX010000008">
    <property type="protein sequence ID" value="NNH72835.1"/>
    <property type="molecule type" value="Genomic_DNA"/>
</dbReference>
<dbReference type="AlphaFoldDB" id="A0A849C967"/>
<sequence>MKLKKIAATSALVIAALGIATGTSYAQPAPAPAPGVIPSLIDGINQGVNQVAPSIGWNTHLEGESIVLETTAGSLTTDNGQFAVRDDLGNIVTAFPLSYSLNDVEYPINAAVDGLRATLTPSKNPADARPIAVKPVVKQEAFDDAVSAAATQFGIITAIGTLVGTIVGGGAGCAIGGIGGLVLGIPVLDLGGATGIAGCLAGAAIGIPLGAAAGLVLTGVPAAIIVAIGFHNRINAPENQ</sequence>
<keyword evidence="4" id="KW-1185">Reference proteome</keyword>
<feature type="chain" id="PRO_5032747967" description="DUF8020 domain-containing protein" evidence="1">
    <location>
        <begin position="27"/>
        <end position="240"/>
    </location>
</feature>
<comment type="caution">
    <text evidence="3">The sequence shown here is derived from an EMBL/GenBank/DDBJ whole genome shotgun (WGS) entry which is preliminary data.</text>
</comment>
<evidence type="ECO:0000259" key="2">
    <source>
        <dbReference type="Pfam" id="PF26059"/>
    </source>
</evidence>
<keyword evidence="1" id="KW-0732">Signal</keyword>
<organism evidence="3 4">
    <name type="scientific">Nocardia uniformis</name>
    <dbReference type="NCBI Taxonomy" id="53432"/>
    <lineage>
        <taxon>Bacteria</taxon>
        <taxon>Bacillati</taxon>
        <taxon>Actinomycetota</taxon>
        <taxon>Actinomycetes</taxon>
        <taxon>Mycobacteriales</taxon>
        <taxon>Nocardiaceae</taxon>
        <taxon>Nocardia</taxon>
    </lineage>
</organism>
<dbReference type="InterPro" id="IPR058333">
    <property type="entry name" value="DUF8020"/>
</dbReference>
<evidence type="ECO:0000313" key="3">
    <source>
        <dbReference type="EMBL" id="NNH72835.1"/>
    </source>
</evidence>
<evidence type="ECO:0000256" key="1">
    <source>
        <dbReference type="SAM" id="SignalP"/>
    </source>
</evidence>
<feature type="domain" description="DUF8020" evidence="2">
    <location>
        <begin position="55"/>
        <end position="123"/>
    </location>
</feature>
<dbReference type="Proteomes" id="UP000586827">
    <property type="component" value="Unassembled WGS sequence"/>
</dbReference>
<accession>A0A849C967</accession>
<evidence type="ECO:0000313" key="4">
    <source>
        <dbReference type="Proteomes" id="UP000586827"/>
    </source>
</evidence>
<gene>
    <name evidence="3" type="ORF">HLB23_23755</name>
</gene>
<dbReference type="RefSeq" id="WP_067523968.1">
    <property type="nucleotide sequence ID" value="NZ_JABELX010000008.1"/>
</dbReference>